<dbReference type="Gene3D" id="3.90.550.10">
    <property type="entry name" value="Spore Coat Polysaccharide Biosynthesis Protein SpsA, Chain A"/>
    <property type="match status" value="1"/>
</dbReference>
<dbReference type="Proteomes" id="UP001477947">
    <property type="component" value="Chromosome"/>
</dbReference>
<feature type="domain" description="Glycosyltransferase 2-like" evidence="1">
    <location>
        <begin position="6"/>
        <end position="155"/>
    </location>
</feature>
<dbReference type="EMBL" id="CP154622">
    <property type="protein sequence ID" value="XAM40664.1"/>
    <property type="molecule type" value="Genomic_DNA"/>
</dbReference>
<dbReference type="SUPFAM" id="SSF53448">
    <property type="entry name" value="Nucleotide-diphospho-sugar transferases"/>
    <property type="match status" value="1"/>
</dbReference>
<evidence type="ECO:0000313" key="3">
    <source>
        <dbReference type="Proteomes" id="UP001477947"/>
    </source>
</evidence>
<protein>
    <submittedName>
        <fullName evidence="2">Undecaprenyl-phosphate 4-deoxy-4-formamido-L-arabinose transferase</fullName>
        <ecNumber evidence="2">2.4.2.53</ecNumber>
    </submittedName>
</protein>
<sequence>MEKLVTVFMPVYNTEKYLRQSIESILNQTYKNFELLIIDDGSTDSSVDIIKSYNDDRIILVKNEKNKGLPYTRNKGLDLAKGEYIALMDSDDISKNNRLAIQVKFLEKHKEIQVVGSRQETLIEGKIYKPSNARKEYIDVNKKLMFYSCVPNPTIMFRKDFFYKNKIRYRKECFVAQDYAFFVDCVAKGGNIAILSEPVLIYRSGHDNITKLSVKYKQNERKKVMDNIRIRCLNNNGIFLDDKENILFNKIFSDPIMDISIDDINEYKKLINKILLIKNNINKKGFADEIKLNLLNRLLDINATKIQKIGIINFKIETETVMSYVKSIIKVIMFG</sequence>
<evidence type="ECO:0000259" key="1">
    <source>
        <dbReference type="Pfam" id="PF00535"/>
    </source>
</evidence>
<dbReference type="GO" id="GO:0099621">
    <property type="term" value="F:undecaprenyl-phosphate 4-deoxy-4-formamido-L-arabinose transferase activity"/>
    <property type="evidence" value="ECO:0007669"/>
    <property type="project" value="UniProtKB-EC"/>
</dbReference>
<reference evidence="2 3" key="1">
    <citation type="submission" date="2024-04" db="EMBL/GenBank/DDBJ databases">
        <title>Isolation and characterization of novel acetogenic strains of the genera Terrisporobacter and Acetoanaerobium.</title>
        <authorList>
            <person name="Boeer T."/>
            <person name="Schueler M.A."/>
            <person name="Lueschen A."/>
            <person name="Eysell L."/>
            <person name="Droege J."/>
            <person name="Heinemann M."/>
            <person name="Engelhardt L."/>
            <person name="Basen M."/>
            <person name="Daniel R."/>
        </authorList>
    </citation>
    <scope>NUCLEOTIDE SEQUENCE [LARGE SCALE GENOMIC DNA]</scope>
    <source>
        <strain evidence="2 3">ELB</strain>
    </source>
</reference>
<dbReference type="EC" id="2.4.2.53" evidence="2"/>
<name>A0ABZ3FD02_9FIRM</name>
<evidence type="ECO:0000313" key="2">
    <source>
        <dbReference type="EMBL" id="XAM40664.1"/>
    </source>
</evidence>
<organism evidence="2 3">
    <name type="scientific">Terrisporobacter petrolearius</name>
    <dbReference type="NCBI Taxonomy" id="1460447"/>
    <lineage>
        <taxon>Bacteria</taxon>
        <taxon>Bacillati</taxon>
        <taxon>Bacillota</taxon>
        <taxon>Clostridia</taxon>
        <taxon>Peptostreptococcales</taxon>
        <taxon>Peptostreptococcaceae</taxon>
        <taxon>Terrisporobacter</taxon>
    </lineage>
</organism>
<dbReference type="InterPro" id="IPR001173">
    <property type="entry name" value="Glyco_trans_2-like"/>
</dbReference>
<dbReference type="PANTHER" id="PTHR22916:SF3">
    <property type="entry name" value="UDP-GLCNAC:BETAGAL BETA-1,3-N-ACETYLGLUCOSAMINYLTRANSFERASE-LIKE PROTEIN 1"/>
    <property type="match status" value="1"/>
</dbReference>
<dbReference type="InterPro" id="IPR029044">
    <property type="entry name" value="Nucleotide-diphossugar_trans"/>
</dbReference>
<keyword evidence="2" id="KW-0328">Glycosyltransferase</keyword>
<keyword evidence="2" id="KW-0808">Transferase</keyword>
<dbReference type="RefSeq" id="WP_343338768.1">
    <property type="nucleotide sequence ID" value="NZ_CP154622.1"/>
</dbReference>
<gene>
    <name evidence="2" type="primary">arnC_2</name>
    <name evidence="2" type="ORF">TPELB_09740</name>
</gene>
<keyword evidence="3" id="KW-1185">Reference proteome</keyword>
<proteinExistence type="predicted"/>
<dbReference type="Pfam" id="PF00535">
    <property type="entry name" value="Glycos_transf_2"/>
    <property type="match status" value="1"/>
</dbReference>
<accession>A0ABZ3FD02</accession>
<dbReference type="PANTHER" id="PTHR22916">
    <property type="entry name" value="GLYCOSYLTRANSFERASE"/>
    <property type="match status" value="1"/>
</dbReference>